<evidence type="ECO:0000313" key="4">
    <source>
        <dbReference type="Proteomes" id="UP000182660"/>
    </source>
</evidence>
<reference evidence="2 5" key="2">
    <citation type="submission" date="2016-11" db="EMBL/GenBank/DDBJ databases">
        <authorList>
            <person name="Jaros S."/>
            <person name="Januszkiewicz K."/>
            <person name="Wedrychowicz H."/>
        </authorList>
    </citation>
    <scope>NUCLEOTIDE SEQUENCE [LARGE SCALE GENOMIC DNA]</scope>
    <source>
        <strain evidence="2">NVI 5450</strain>
    </source>
</reference>
<dbReference type="EMBL" id="FPLJ01000145">
    <property type="protein sequence ID" value="SGZ03861.1"/>
    <property type="molecule type" value="Genomic_DNA"/>
</dbReference>
<organism evidence="2 5">
    <name type="scientific">Moritella viscosa</name>
    <dbReference type="NCBI Taxonomy" id="80854"/>
    <lineage>
        <taxon>Bacteria</taxon>
        <taxon>Pseudomonadati</taxon>
        <taxon>Pseudomonadota</taxon>
        <taxon>Gammaproteobacteria</taxon>
        <taxon>Alteromonadales</taxon>
        <taxon>Moritellaceae</taxon>
        <taxon>Moritella</taxon>
    </lineage>
</organism>
<accession>A0A090IEH4</accession>
<evidence type="ECO:0000256" key="1">
    <source>
        <dbReference type="SAM" id="Phobius"/>
    </source>
</evidence>
<gene>
    <name evidence="3" type="ORF">MT2528_4687</name>
    <name evidence="2" type="ORF">NVI5450_0707</name>
</gene>
<evidence type="ECO:0000313" key="5">
    <source>
        <dbReference type="Proteomes" id="UP000183794"/>
    </source>
</evidence>
<evidence type="ECO:0000313" key="2">
    <source>
        <dbReference type="EMBL" id="SGY87095.1"/>
    </source>
</evidence>
<keyword evidence="1" id="KW-1133">Transmembrane helix</keyword>
<dbReference type="KEGG" id="mvs:MVIS_1149"/>
<name>A0A090IEH4_9GAMM</name>
<sequence length="84" mass="9512">MMDDMTDKKLIRILQAFIAIGISLILLGHYLLSYTDFTERYGVMGIMICAGCIALGFACSLPTKMYLTFVLVKRENEQTIKARQ</sequence>
<feature type="transmembrane region" description="Helical" evidence="1">
    <location>
        <begin position="12"/>
        <end position="32"/>
    </location>
</feature>
<keyword evidence="1" id="KW-0812">Transmembrane</keyword>
<dbReference type="EMBL" id="FPLD01000025">
    <property type="protein sequence ID" value="SGY87095.1"/>
    <property type="molecule type" value="Genomic_DNA"/>
</dbReference>
<keyword evidence="4" id="KW-1185">Reference proteome</keyword>
<dbReference type="HOGENOM" id="CLU_192349_0_0_6"/>
<dbReference type="Proteomes" id="UP000182660">
    <property type="component" value="Unassembled WGS sequence"/>
</dbReference>
<dbReference type="AlphaFoldDB" id="A0A090IEH4"/>
<keyword evidence="1" id="KW-0472">Membrane</keyword>
<proteinExistence type="predicted"/>
<feature type="transmembrane region" description="Helical" evidence="1">
    <location>
        <begin position="44"/>
        <end position="67"/>
    </location>
</feature>
<dbReference type="Proteomes" id="UP000183794">
    <property type="component" value="Unassembled WGS sequence"/>
</dbReference>
<protein>
    <submittedName>
        <fullName evidence="2 3">Membrane protein</fullName>
    </submittedName>
</protein>
<reference evidence="3 4" key="1">
    <citation type="submission" date="2016-11" db="EMBL/GenBank/DDBJ databases">
        <authorList>
            <person name="Klemetsen T."/>
        </authorList>
    </citation>
    <scope>NUCLEOTIDE SEQUENCE [LARGE SCALE GENOMIC DNA]</scope>
    <source>
        <strain evidence="3">MT 2528</strain>
    </source>
</reference>
<evidence type="ECO:0000313" key="3">
    <source>
        <dbReference type="EMBL" id="SGZ03861.1"/>
    </source>
</evidence>
<dbReference type="PATRIC" id="fig|80854.5.peg.1213"/>